<dbReference type="GO" id="GO:0008757">
    <property type="term" value="F:S-adenosylmethionine-dependent methyltransferase activity"/>
    <property type="evidence" value="ECO:0007669"/>
    <property type="project" value="InterPro"/>
</dbReference>
<feature type="domain" description="Methyltransferase type 11" evidence="2">
    <location>
        <begin position="104"/>
        <end position="199"/>
    </location>
</feature>
<dbReference type="InterPro" id="IPR013216">
    <property type="entry name" value="Methyltransf_11"/>
</dbReference>
<dbReference type="Gene3D" id="3.40.50.150">
    <property type="entry name" value="Vaccinia Virus protein VP39"/>
    <property type="match status" value="1"/>
</dbReference>
<evidence type="ECO:0000259" key="2">
    <source>
        <dbReference type="Pfam" id="PF08241"/>
    </source>
</evidence>
<organism evidence="3 4">
    <name type="scientific">Effrenium voratum</name>
    <dbReference type="NCBI Taxonomy" id="2562239"/>
    <lineage>
        <taxon>Eukaryota</taxon>
        <taxon>Sar</taxon>
        <taxon>Alveolata</taxon>
        <taxon>Dinophyceae</taxon>
        <taxon>Suessiales</taxon>
        <taxon>Symbiodiniaceae</taxon>
        <taxon>Effrenium</taxon>
    </lineage>
</organism>
<dbReference type="CDD" id="cd02440">
    <property type="entry name" value="AdoMet_MTases"/>
    <property type="match status" value="1"/>
</dbReference>
<evidence type="ECO:0000313" key="3">
    <source>
        <dbReference type="EMBL" id="CAJ1373637.1"/>
    </source>
</evidence>
<comment type="caution">
    <text evidence="3">The sequence shown here is derived from an EMBL/GenBank/DDBJ whole genome shotgun (WGS) entry which is preliminary data.</text>
</comment>
<protein>
    <recommendedName>
        <fullName evidence="2">Methyltransferase type 11 domain-containing protein</fullName>
    </recommendedName>
</protein>
<keyword evidence="1" id="KW-0812">Transmembrane</keyword>
<sequence>MLKRAREIVKHWKWYHICGGIATMSVLQVSTLWVLSKSYHWFFAAEEEKQRRFLERYGRPTEAQRQEAYSWMAPDYDQGVGLLESGVADKFRQEVFQGASGEVLEVAVGTGRCFSVLDAAEVTKYVGVDVNEAMLTEVRKKLPERPFKAEVVRASGERLPFEDGSFDTVIGSLCLCALENPAKGLEEMVRVCKPQGKVLLLETGVAYLTVARWGQRHLGLVPNPTHEWEFGYRDDLDILELLEACSGLVVDQVRARGMGNWYLIWARSE</sequence>
<dbReference type="PANTHER" id="PTHR42912">
    <property type="entry name" value="METHYLTRANSFERASE"/>
    <property type="match status" value="1"/>
</dbReference>
<evidence type="ECO:0000256" key="1">
    <source>
        <dbReference type="SAM" id="Phobius"/>
    </source>
</evidence>
<keyword evidence="1" id="KW-1133">Transmembrane helix</keyword>
<evidence type="ECO:0000313" key="4">
    <source>
        <dbReference type="Proteomes" id="UP001178507"/>
    </source>
</evidence>
<dbReference type="InterPro" id="IPR050508">
    <property type="entry name" value="Methyltransf_Superfamily"/>
</dbReference>
<dbReference type="AlphaFoldDB" id="A0AA36MNJ2"/>
<dbReference type="EMBL" id="CAUJNA010000205">
    <property type="protein sequence ID" value="CAJ1373637.1"/>
    <property type="molecule type" value="Genomic_DNA"/>
</dbReference>
<name>A0AA36MNJ2_9DINO</name>
<gene>
    <name evidence="3" type="ORF">EVOR1521_LOCUS3395</name>
</gene>
<dbReference type="InterPro" id="IPR029063">
    <property type="entry name" value="SAM-dependent_MTases_sf"/>
</dbReference>
<reference evidence="3" key="1">
    <citation type="submission" date="2023-08" db="EMBL/GenBank/DDBJ databases">
        <authorList>
            <person name="Chen Y."/>
            <person name="Shah S."/>
            <person name="Dougan E. K."/>
            <person name="Thang M."/>
            <person name="Chan C."/>
        </authorList>
    </citation>
    <scope>NUCLEOTIDE SEQUENCE</scope>
</reference>
<dbReference type="PANTHER" id="PTHR42912:SF80">
    <property type="entry name" value="METHYLTRANSFERASE DOMAIN-CONTAINING PROTEIN"/>
    <property type="match status" value="1"/>
</dbReference>
<proteinExistence type="predicted"/>
<keyword evidence="1" id="KW-0472">Membrane</keyword>
<dbReference type="Pfam" id="PF08241">
    <property type="entry name" value="Methyltransf_11"/>
    <property type="match status" value="1"/>
</dbReference>
<dbReference type="SUPFAM" id="SSF53335">
    <property type="entry name" value="S-adenosyl-L-methionine-dependent methyltransferases"/>
    <property type="match status" value="1"/>
</dbReference>
<keyword evidence="4" id="KW-1185">Reference proteome</keyword>
<dbReference type="Proteomes" id="UP001178507">
    <property type="component" value="Unassembled WGS sequence"/>
</dbReference>
<feature type="transmembrane region" description="Helical" evidence="1">
    <location>
        <begin position="12"/>
        <end position="35"/>
    </location>
</feature>
<accession>A0AA36MNJ2</accession>